<evidence type="ECO:0000313" key="2">
    <source>
        <dbReference type="EMBL" id="KJZ07949.1"/>
    </source>
</evidence>
<protein>
    <submittedName>
        <fullName evidence="2">Uncharacterized protein</fullName>
    </submittedName>
</protein>
<dbReference type="Proteomes" id="UP000033452">
    <property type="component" value="Unassembled WGS sequence"/>
</dbReference>
<dbReference type="PATRIC" id="fig|43658.5.peg.2936"/>
<reference evidence="2 3" key="1">
    <citation type="journal article" date="2015" name="BMC Genomics">
        <title>Genome mining reveals unlocked bioactive potential of marine Gram-negative bacteria.</title>
        <authorList>
            <person name="Machado H."/>
            <person name="Sonnenschein E.C."/>
            <person name="Melchiorsen J."/>
            <person name="Gram L."/>
        </authorList>
    </citation>
    <scope>NUCLEOTIDE SEQUENCE [LARGE SCALE GENOMIC DNA]</scope>
    <source>
        <strain evidence="2 3">S2471</strain>
    </source>
</reference>
<comment type="caution">
    <text evidence="2">The sequence shown here is derived from an EMBL/GenBank/DDBJ whole genome shotgun (WGS) entry which is preliminary data.</text>
</comment>
<dbReference type="EMBL" id="JXYA01000031">
    <property type="protein sequence ID" value="KJZ07949.1"/>
    <property type="molecule type" value="Genomic_DNA"/>
</dbReference>
<feature type="transmembrane region" description="Helical" evidence="1">
    <location>
        <begin position="12"/>
        <end position="33"/>
    </location>
</feature>
<dbReference type="OrthoDB" id="6311449at2"/>
<organism evidence="2 3">
    <name type="scientific">Pseudoalteromonas rubra</name>
    <dbReference type="NCBI Taxonomy" id="43658"/>
    <lineage>
        <taxon>Bacteria</taxon>
        <taxon>Pseudomonadati</taxon>
        <taxon>Pseudomonadota</taxon>
        <taxon>Gammaproteobacteria</taxon>
        <taxon>Alteromonadales</taxon>
        <taxon>Pseudoalteromonadaceae</taxon>
        <taxon>Pseudoalteromonas</taxon>
    </lineage>
</organism>
<keyword evidence="1" id="KW-1133">Transmembrane helix</keyword>
<name>A0A0F4QKX7_9GAMM</name>
<dbReference type="RefSeq" id="WP_046005585.1">
    <property type="nucleotide sequence ID" value="NZ_JXYA01000031.1"/>
</dbReference>
<evidence type="ECO:0000313" key="3">
    <source>
        <dbReference type="Proteomes" id="UP000033452"/>
    </source>
</evidence>
<dbReference type="AlphaFoldDB" id="A0A0F4QKX7"/>
<keyword evidence="1" id="KW-0472">Membrane</keyword>
<keyword evidence="1" id="KW-0812">Transmembrane</keyword>
<gene>
    <name evidence="2" type="ORF">TW77_13890</name>
</gene>
<sequence>MLNALEANKTQVQKVAMVWLVSVLCLINMAMILAFTPFLIFKFSATLLAVGVTELAMMMTRPLLKLKRLQTGWAG</sequence>
<accession>A0A0F4QKX7</accession>
<keyword evidence="3" id="KW-1185">Reference proteome</keyword>
<proteinExistence type="predicted"/>
<evidence type="ECO:0000256" key="1">
    <source>
        <dbReference type="SAM" id="Phobius"/>
    </source>
</evidence>